<evidence type="ECO:0000259" key="2">
    <source>
        <dbReference type="PROSITE" id="PS50102"/>
    </source>
</evidence>
<dbReference type="Gene3D" id="3.30.70.330">
    <property type="match status" value="1"/>
</dbReference>
<dbReference type="InterPro" id="IPR035979">
    <property type="entry name" value="RBD_domain_sf"/>
</dbReference>
<dbReference type="EMBL" id="CAJZBQ010000032">
    <property type="protein sequence ID" value="CAG9322884.1"/>
    <property type="molecule type" value="Genomic_DNA"/>
</dbReference>
<gene>
    <name evidence="3" type="ORF">BSTOLATCC_MIC31995</name>
</gene>
<evidence type="ECO:0000256" key="1">
    <source>
        <dbReference type="PROSITE-ProRule" id="PRU00176"/>
    </source>
</evidence>
<dbReference type="SUPFAM" id="SSF54928">
    <property type="entry name" value="RNA-binding domain, RBD"/>
    <property type="match status" value="1"/>
</dbReference>
<evidence type="ECO:0000313" key="3">
    <source>
        <dbReference type="EMBL" id="CAG9322884.1"/>
    </source>
</evidence>
<organism evidence="3 4">
    <name type="scientific">Blepharisma stoltei</name>
    <dbReference type="NCBI Taxonomy" id="1481888"/>
    <lineage>
        <taxon>Eukaryota</taxon>
        <taxon>Sar</taxon>
        <taxon>Alveolata</taxon>
        <taxon>Ciliophora</taxon>
        <taxon>Postciliodesmatophora</taxon>
        <taxon>Heterotrichea</taxon>
        <taxon>Heterotrichida</taxon>
        <taxon>Blepharismidae</taxon>
        <taxon>Blepharisma</taxon>
    </lineage>
</organism>
<dbReference type="InterPro" id="IPR000504">
    <property type="entry name" value="RRM_dom"/>
</dbReference>
<dbReference type="Proteomes" id="UP001162131">
    <property type="component" value="Unassembled WGS sequence"/>
</dbReference>
<protein>
    <recommendedName>
        <fullName evidence="2">RRM domain-containing protein</fullName>
    </recommendedName>
</protein>
<dbReference type="GO" id="GO:0003723">
    <property type="term" value="F:RNA binding"/>
    <property type="evidence" value="ECO:0007669"/>
    <property type="project" value="UniProtKB-UniRule"/>
</dbReference>
<dbReference type="GO" id="GO:0071011">
    <property type="term" value="C:precatalytic spliceosome"/>
    <property type="evidence" value="ECO:0007669"/>
    <property type="project" value="TreeGrafter"/>
</dbReference>
<name>A0AAU9J3W4_9CILI</name>
<comment type="caution">
    <text evidence="3">The sequence shown here is derived from an EMBL/GenBank/DDBJ whole genome shotgun (WGS) entry which is preliminary data.</text>
</comment>
<dbReference type="PANTHER" id="PTHR13288:SF8">
    <property type="entry name" value="SPLICING FACTOR 45"/>
    <property type="match status" value="1"/>
</dbReference>
<keyword evidence="1" id="KW-0694">RNA-binding</keyword>
<dbReference type="AlphaFoldDB" id="A0AAU9J3W4"/>
<dbReference type="InterPro" id="IPR040052">
    <property type="entry name" value="RBM17"/>
</dbReference>
<dbReference type="InterPro" id="IPR012677">
    <property type="entry name" value="Nucleotide-bd_a/b_plait_sf"/>
</dbReference>
<dbReference type="SMART" id="SM00360">
    <property type="entry name" value="RRM"/>
    <property type="match status" value="1"/>
</dbReference>
<accession>A0AAU9J3W4</accession>
<feature type="domain" description="RRM" evidence="2">
    <location>
        <begin position="38"/>
        <end position="122"/>
    </location>
</feature>
<evidence type="ECO:0000313" key="4">
    <source>
        <dbReference type="Proteomes" id="UP001162131"/>
    </source>
</evidence>
<dbReference type="PANTHER" id="PTHR13288">
    <property type="entry name" value="SPLICING FACTOR 45 SPF45"/>
    <property type="match status" value="1"/>
</dbReference>
<dbReference type="GO" id="GO:0045292">
    <property type="term" value="P:mRNA cis splicing, via spliceosome"/>
    <property type="evidence" value="ECO:0007669"/>
    <property type="project" value="InterPro"/>
</dbReference>
<dbReference type="Pfam" id="PF00076">
    <property type="entry name" value="RRM_1"/>
    <property type="match status" value="1"/>
</dbReference>
<keyword evidence="4" id="KW-1185">Reference proteome</keyword>
<reference evidence="3" key="1">
    <citation type="submission" date="2021-09" db="EMBL/GenBank/DDBJ databases">
        <authorList>
            <consortium name="AG Swart"/>
            <person name="Singh M."/>
            <person name="Singh A."/>
            <person name="Seah K."/>
            <person name="Emmerich C."/>
        </authorList>
    </citation>
    <scope>NUCLEOTIDE SEQUENCE</scope>
    <source>
        <strain evidence="3">ATCC30299</strain>
    </source>
</reference>
<sequence>MDPEEYQPEHPNSYAEAILAPKIEKDIEKKPDFGEKSKVIVLFNMADEVDESLEEDLMEDVMEESQRFGIVQDSTIFEEPDKAQKVQVYIKFLTTDAAEKCLNAMNGRFYSGRQISAKYYSEEKFDQNSLGNF</sequence>
<dbReference type="CDD" id="cd12285">
    <property type="entry name" value="RRM3_RBM39_like"/>
    <property type="match status" value="1"/>
</dbReference>
<dbReference type="PROSITE" id="PS50102">
    <property type="entry name" value="RRM"/>
    <property type="match status" value="1"/>
</dbReference>
<proteinExistence type="predicted"/>